<proteinExistence type="predicted"/>
<evidence type="ECO:0000256" key="5">
    <source>
        <dbReference type="ARBA" id="ARBA00023136"/>
    </source>
</evidence>
<feature type="transmembrane region" description="Helical" evidence="6">
    <location>
        <begin position="396"/>
        <end position="420"/>
    </location>
</feature>
<dbReference type="PANTHER" id="PTHR30250">
    <property type="entry name" value="PST FAMILY PREDICTED COLANIC ACID TRANSPORTER"/>
    <property type="match status" value="1"/>
</dbReference>
<keyword evidence="3 6" id="KW-0812">Transmembrane</keyword>
<sequence>MSFSVKRLLSSSLFQNFVANGFWQLSNLLPPIILVPYLVNTLGGEQYGAFAFLQTLMEYGFLITDYGFLLSATKRVAQASSPAERAKIFANVVFIKLTLVGILALFFFLGFGLIFSQEYSVGTIGFLLLAILGYSLFPMWYFQGIEKFKFISILNALSKLLLMGTILYLVNERDDLTYAVVAYSIAYLFMGGVGFIYALRSFGTPVFKLLSIKEIKLLLKEGGYFFTSSLMPTIYTHLPVVVLKFFTNNLFVGLFSLSLKIVTIAKYTLLAFVNVLYPRICRKATQLSIQELNAYLKKVYTPLWIACLLGCGLLFGLAPFIVHLVDIEKGSINILVFVLRILSAVPILVATHAWFSLPLMAYGHAKLYSYAILYGSIFALLWQGTCVVLWQRNSLLLLYGISIAVPLTEFIIGGAFYAYYRKLKHLLEQKTT</sequence>
<feature type="transmembrane region" description="Helical" evidence="6">
    <location>
        <begin position="176"/>
        <end position="202"/>
    </location>
</feature>
<dbReference type="InterPro" id="IPR002797">
    <property type="entry name" value="Polysacc_synth"/>
</dbReference>
<name>A0A846MTK7_9BACT</name>
<dbReference type="Proteomes" id="UP000537126">
    <property type="component" value="Unassembled WGS sequence"/>
</dbReference>
<feature type="transmembrane region" description="Helical" evidence="6">
    <location>
        <begin position="121"/>
        <end position="141"/>
    </location>
</feature>
<accession>A0A846MTK7</accession>
<feature type="transmembrane region" description="Helical" evidence="6">
    <location>
        <begin position="334"/>
        <end position="355"/>
    </location>
</feature>
<feature type="transmembrane region" description="Helical" evidence="6">
    <location>
        <begin position="223"/>
        <end position="246"/>
    </location>
</feature>
<dbReference type="EMBL" id="JAASRN010000004">
    <property type="protein sequence ID" value="NIK74662.1"/>
    <property type="molecule type" value="Genomic_DNA"/>
</dbReference>
<feature type="transmembrane region" description="Helical" evidence="6">
    <location>
        <begin position="252"/>
        <end position="278"/>
    </location>
</feature>
<comment type="subcellular location">
    <subcellularLocation>
        <location evidence="1">Cell membrane</location>
        <topology evidence="1">Multi-pass membrane protein</topology>
    </subcellularLocation>
</comment>
<evidence type="ECO:0000256" key="2">
    <source>
        <dbReference type="ARBA" id="ARBA00022475"/>
    </source>
</evidence>
<dbReference type="RefSeq" id="WP_166920644.1">
    <property type="nucleotide sequence ID" value="NZ_JAASRN010000004.1"/>
</dbReference>
<evidence type="ECO:0000256" key="1">
    <source>
        <dbReference type="ARBA" id="ARBA00004651"/>
    </source>
</evidence>
<dbReference type="AlphaFoldDB" id="A0A846MTK7"/>
<protein>
    <submittedName>
        <fullName evidence="7">PST family polysaccharide transporter</fullName>
    </submittedName>
</protein>
<evidence type="ECO:0000256" key="6">
    <source>
        <dbReference type="SAM" id="Phobius"/>
    </source>
</evidence>
<evidence type="ECO:0000256" key="4">
    <source>
        <dbReference type="ARBA" id="ARBA00022989"/>
    </source>
</evidence>
<keyword evidence="2" id="KW-1003">Cell membrane</keyword>
<dbReference type="Pfam" id="PF01943">
    <property type="entry name" value="Polysacc_synt"/>
    <property type="match status" value="1"/>
</dbReference>
<evidence type="ECO:0000313" key="8">
    <source>
        <dbReference type="Proteomes" id="UP000537126"/>
    </source>
</evidence>
<comment type="caution">
    <text evidence="7">The sequence shown here is derived from an EMBL/GenBank/DDBJ whole genome shotgun (WGS) entry which is preliminary data.</text>
</comment>
<organism evidence="7 8">
    <name type="scientific">Thermonema lapsum</name>
    <dbReference type="NCBI Taxonomy" id="28195"/>
    <lineage>
        <taxon>Bacteria</taxon>
        <taxon>Pseudomonadati</taxon>
        <taxon>Bacteroidota</taxon>
        <taxon>Cytophagia</taxon>
        <taxon>Cytophagales</taxon>
        <taxon>Thermonemataceae</taxon>
        <taxon>Thermonema</taxon>
    </lineage>
</organism>
<feature type="transmembrane region" description="Helical" evidence="6">
    <location>
        <begin position="299"/>
        <end position="322"/>
    </location>
</feature>
<evidence type="ECO:0000313" key="7">
    <source>
        <dbReference type="EMBL" id="NIK74662.1"/>
    </source>
</evidence>
<feature type="transmembrane region" description="Helical" evidence="6">
    <location>
        <begin position="93"/>
        <end position="115"/>
    </location>
</feature>
<keyword evidence="4 6" id="KW-1133">Transmembrane helix</keyword>
<dbReference type="GO" id="GO:0005886">
    <property type="term" value="C:plasma membrane"/>
    <property type="evidence" value="ECO:0007669"/>
    <property type="project" value="UniProtKB-SubCell"/>
</dbReference>
<feature type="transmembrane region" description="Helical" evidence="6">
    <location>
        <begin position="153"/>
        <end position="170"/>
    </location>
</feature>
<gene>
    <name evidence="7" type="ORF">FHS56_002191</name>
</gene>
<feature type="transmembrane region" description="Helical" evidence="6">
    <location>
        <begin position="51"/>
        <end position="72"/>
    </location>
</feature>
<feature type="transmembrane region" description="Helical" evidence="6">
    <location>
        <begin position="367"/>
        <end position="390"/>
    </location>
</feature>
<reference evidence="7 8" key="1">
    <citation type="submission" date="2020-03" db="EMBL/GenBank/DDBJ databases">
        <title>Genomic Encyclopedia of Type Strains, Phase IV (KMG-IV): sequencing the most valuable type-strain genomes for metagenomic binning, comparative biology and taxonomic classification.</title>
        <authorList>
            <person name="Goeker M."/>
        </authorList>
    </citation>
    <scope>NUCLEOTIDE SEQUENCE [LARGE SCALE GENOMIC DNA]</scope>
    <source>
        <strain evidence="7 8">DSM 5718</strain>
    </source>
</reference>
<dbReference type="PANTHER" id="PTHR30250:SF11">
    <property type="entry name" value="O-ANTIGEN TRANSPORTER-RELATED"/>
    <property type="match status" value="1"/>
</dbReference>
<feature type="transmembrane region" description="Helical" evidence="6">
    <location>
        <begin position="21"/>
        <end position="39"/>
    </location>
</feature>
<evidence type="ECO:0000256" key="3">
    <source>
        <dbReference type="ARBA" id="ARBA00022692"/>
    </source>
</evidence>
<keyword evidence="5 6" id="KW-0472">Membrane</keyword>
<dbReference type="InterPro" id="IPR050833">
    <property type="entry name" value="Poly_Biosynth_Transport"/>
</dbReference>
<keyword evidence="8" id="KW-1185">Reference proteome</keyword>